<name>A0ABR4CEK4_9HELO</name>
<comment type="caution">
    <text evidence="1">The sequence shown here is derived from an EMBL/GenBank/DDBJ whole genome shotgun (WGS) entry which is preliminary data.</text>
</comment>
<organism evidence="1 2">
    <name type="scientific">Oculimacula yallundae</name>
    <dbReference type="NCBI Taxonomy" id="86028"/>
    <lineage>
        <taxon>Eukaryota</taxon>
        <taxon>Fungi</taxon>
        <taxon>Dikarya</taxon>
        <taxon>Ascomycota</taxon>
        <taxon>Pezizomycotina</taxon>
        <taxon>Leotiomycetes</taxon>
        <taxon>Helotiales</taxon>
        <taxon>Ploettnerulaceae</taxon>
        <taxon>Oculimacula</taxon>
    </lineage>
</organism>
<evidence type="ECO:0000313" key="1">
    <source>
        <dbReference type="EMBL" id="KAL2067896.1"/>
    </source>
</evidence>
<evidence type="ECO:0000313" key="2">
    <source>
        <dbReference type="Proteomes" id="UP001595075"/>
    </source>
</evidence>
<sequence>MYDAISFSRNGRLRKGEWSSANALFNEGRCSSLGYLNFSKLSIAPLGMAPRRSDIPEPLQADIVDIK</sequence>
<protein>
    <submittedName>
        <fullName evidence="1">Uncharacterized protein</fullName>
    </submittedName>
</protein>
<accession>A0ABR4CEK4</accession>
<proteinExistence type="predicted"/>
<dbReference type="Proteomes" id="UP001595075">
    <property type="component" value="Unassembled WGS sequence"/>
</dbReference>
<keyword evidence="2" id="KW-1185">Reference proteome</keyword>
<dbReference type="EMBL" id="JAZHXI010000009">
    <property type="protein sequence ID" value="KAL2067896.1"/>
    <property type="molecule type" value="Genomic_DNA"/>
</dbReference>
<gene>
    <name evidence="1" type="ORF">VTL71DRAFT_15994</name>
</gene>
<reference evidence="1 2" key="1">
    <citation type="journal article" date="2024" name="Commun. Biol.">
        <title>Comparative genomic analysis of thermophilic fungi reveals convergent evolutionary adaptations and gene losses.</title>
        <authorList>
            <person name="Steindorff A.S."/>
            <person name="Aguilar-Pontes M.V."/>
            <person name="Robinson A.J."/>
            <person name="Andreopoulos B."/>
            <person name="LaButti K."/>
            <person name="Kuo A."/>
            <person name="Mondo S."/>
            <person name="Riley R."/>
            <person name="Otillar R."/>
            <person name="Haridas S."/>
            <person name="Lipzen A."/>
            <person name="Grimwood J."/>
            <person name="Schmutz J."/>
            <person name="Clum A."/>
            <person name="Reid I.D."/>
            <person name="Moisan M.C."/>
            <person name="Butler G."/>
            <person name="Nguyen T.T.M."/>
            <person name="Dewar K."/>
            <person name="Conant G."/>
            <person name="Drula E."/>
            <person name="Henrissat B."/>
            <person name="Hansel C."/>
            <person name="Singer S."/>
            <person name="Hutchinson M.I."/>
            <person name="de Vries R.P."/>
            <person name="Natvig D.O."/>
            <person name="Powell A.J."/>
            <person name="Tsang A."/>
            <person name="Grigoriev I.V."/>
        </authorList>
    </citation>
    <scope>NUCLEOTIDE SEQUENCE [LARGE SCALE GENOMIC DNA]</scope>
    <source>
        <strain evidence="1 2">CBS 494.80</strain>
    </source>
</reference>